<dbReference type="PANTHER" id="PTHR42872:SF3">
    <property type="entry name" value="PROTEIN-GLUTAMATE METHYLESTERASE_PROTEIN-GLUTAMINE GLUTAMINASE 1"/>
    <property type="match status" value="1"/>
</dbReference>
<dbReference type="InterPro" id="IPR035909">
    <property type="entry name" value="CheB_C"/>
</dbReference>
<feature type="active site" evidence="4">
    <location>
        <position position="138"/>
    </location>
</feature>
<dbReference type="GO" id="GO:0000156">
    <property type="term" value="F:phosphorelay response regulator activity"/>
    <property type="evidence" value="ECO:0007669"/>
    <property type="project" value="InterPro"/>
</dbReference>
<evidence type="ECO:0000256" key="2">
    <source>
        <dbReference type="ARBA" id="ARBA00039140"/>
    </source>
</evidence>
<dbReference type="Proteomes" id="UP000487757">
    <property type="component" value="Unassembled WGS sequence"/>
</dbReference>
<feature type="active site" evidence="4">
    <location>
        <position position="45"/>
    </location>
</feature>
<reference evidence="6 7" key="1">
    <citation type="submission" date="2019-11" db="EMBL/GenBank/DDBJ databases">
        <title>Pedobacter petrophilus genome.</title>
        <authorList>
            <person name="Feldbauer M.J."/>
            <person name="Newman J.D."/>
        </authorList>
    </citation>
    <scope>NUCLEOTIDE SEQUENCE [LARGE SCALE GENOMIC DNA]</scope>
    <source>
        <strain evidence="6 7">LMG 29686</strain>
    </source>
</reference>
<accession>A0A7K0G357</accession>
<evidence type="ECO:0000256" key="4">
    <source>
        <dbReference type="PROSITE-ProRule" id="PRU00050"/>
    </source>
</evidence>
<evidence type="ECO:0000256" key="3">
    <source>
        <dbReference type="ARBA" id="ARBA00048267"/>
    </source>
</evidence>
<dbReference type="InterPro" id="IPR000673">
    <property type="entry name" value="Sig_transdc_resp-reg_Me-estase"/>
</dbReference>
<dbReference type="GO" id="GO:0005737">
    <property type="term" value="C:cytoplasm"/>
    <property type="evidence" value="ECO:0007669"/>
    <property type="project" value="InterPro"/>
</dbReference>
<dbReference type="PANTHER" id="PTHR42872">
    <property type="entry name" value="PROTEIN-GLUTAMATE METHYLESTERASE/PROTEIN-GLUTAMINE GLUTAMINASE"/>
    <property type="match status" value="1"/>
</dbReference>
<organism evidence="6 7">
    <name type="scientific">Pedobacter petrophilus</name>
    <dbReference type="NCBI Taxonomy" id="1908241"/>
    <lineage>
        <taxon>Bacteria</taxon>
        <taxon>Pseudomonadati</taxon>
        <taxon>Bacteroidota</taxon>
        <taxon>Sphingobacteriia</taxon>
        <taxon>Sphingobacteriales</taxon>
        <taxon>Sphingobacteriaceae</taxon>
        <taxon>Pedobacter</taxon>
    </lineage>
</organism>
<dbReference type="EMBL" id="WKKH01000025">
    <property type="protein sequence ID" value="MRX77416.1"/>
    <property type="molecule type" value="Genomic_DNA"/>
</dbReference>
<evidence type="ECO:0000256" key="1">
    <source>
        <dbReference type="ARBA" id="ARBA00022801"/>
    </source>
</evidence>
<dbReference type="GO" id="GO:0008984">
    <property type="term" value="F:protein-glutamate methylesterase activity"/>
    <property type="evidence" value="ECO:0007669"/>
    <property type="project" value="UniProtKB-EC"/>
</dbReference>
<dbReference type="Gene3D" id="3.40.50.180">
    <property type="entry name" value="Methylesterase CheB, C-terminal domain"/>
    <property type="match status" value="1"/>
</dbReference>
<keyword evidence="7" id="KW-1185">Reference proteome</keyword>
<dbReference type="AlphaFoldDB" id="A0A7K0G357"/>
<comment type="catalytic activity">
    <reaction evidence="3">
        <text>[protein]-L-glutamate 5-O-methyl ester + H2O = L-glutamyl-[protein] + methanol + H(+)</text>
        <dbReference type="Rhea" id="RHEA:23236"/>
        <dbReference type="Rhea" id="RHEA-COMP:10208"/>
        <dbReference type="Rhea" id="RHEA-COMP:10311"/>
        <dbReference type="ChEBI" id="CHEBI:15377"/>
        <dbReference type="ChEBI" id="CHEBI:15378"/>
        <dbReference type="ChEBI" id="CHEBI:17790"/>
        <dbReference type="ChEBI" id="CHEBI:29973"/>
        <dbReference type="ChEBI" id="CHEBI:82795"/>
        <dbReference type="EC" id="3.1.1.61"/>
    </reaction>
</comment>
<feature type="active site" evidence="4">
    <location>
        <position position="18"/>
    </location>
</feature>
<evidence type="ECO:0000313" key="6">
    <source>
        <dbReference type="EMBL" id="MRX77416.1"/>
    </source>
</evidence>
<keyword evidence="4" id="KW-0145">Chemotaxis</keyword>
<keyword evidence="1 4" id="KW-0378">Hydrolase</keyword>
<dbReference type="SUPFAM" id="SSF52738">
    <property type="entry name" value="Methylesterase CheB, C-terminal domain"/>
    <property type="match status" value="1"/>
</dbReference>
<feature type="domain" description="CheB-type methylesterase" evidence="5">
    <location>
        <begin position="13"/>
        <end position="195"/>
    </location>
</feature>
<sequence>MAETLIHGKCSALVIGGSAGSLDVLLEIFPNLSTRINFPILVVTHRKSGNDSLLTDLLKNRTSLTVQEAEEKSKLLPGYIYIVPADYHLLIENNHTISLDYSEKVNYSRPSIDVTFQSAAEVFRDELVCILLSGSNADGVEGLKIVKKYGGLAVIQNPETAIMPYMPQQALNYAKPSIILDSLKMAAFINGLINK</sequence>
<evidence type="ECO:0000313" key="7">
    <source>
        <dbReference type="Proteomes" id="UP000487757"/>
    </source>
</evidence>
<dbReference type="GO" id="GO:0006935">
    <property type="term" value="P:chemotaxis"/>
    <property type="evidence" value="ECO:0007669"/>
    <property type="project" value="UniProtKB-UniRule"/>
</dbReference>
<gene>
    <name evidence="6" type="ORF">GJU39_15115</name>
</gene>
<dbReference type="PROSITE" id="PS50122">
    <property type="entry name" value="CHEB"/>
    <property type="match status" value="1"/>
</dbReference>
<dbReference type="Pfam" id="PF01339">
    <property type="entry name" value="CheB_methylest"/>
    <property type="match status" value="1"/>
</dbReference>
<dbReference type="RefSeq" id="WP_154281817.1">
    <property type="nucleotide sequence ID" value="NZ_JBHUJQ010000001.1"/>
</dbReference>
<protein>
    <recommendedName>
        <fullName evidence="2">protein-glutamate methylesterase</fullName>
        <ecNumber evidence="2">3.1.1.61</ecNumber>
    </recommendedName>
</protein>
<name>A0A7K0G357_9SPHI</name>
<comment type="caution">
    <text evidence="6">The sequence shown here is derived from an EMBL/GenBank/DDBJ whole genome shotgun (WGS) entry which is preliminary data.</text>
</comment>
<dbReference type="CDD" id="cd16433">
    <property type="entry name" value="CheB"/>
    <property type="match status" value="1"/>
</dbReference>
<dbReference type="OrthoDB" id="1524092at2"/>
<proteinExistence type="predicted"/>
<evidence type="ECO:0000259" key="5">
    <source>
        <dbReference type="PROSITE" id="PS50122"/>
    </source>
</evidence>
<dbReference type="EC" id="3.1.1.61" evidence="2"/>